<sequence>MGGIVIVGGGQAATSLVARLRRGGYDGALTLIGDEPVPPYQRPPLSKAYLLGEMEEERLYLRPHSFYSENDVDLILSTEVTEIDRSAREIVAGDRRMAYETLVLCTGSRPRRLPASIGGDLGGVHTVRTLADVKRFAPEVRPGRRALVVGGGYIGLEAAAVLVKSGLSVTLVEMADRILNRVAAPETADYFRKLHQEHGVDLREGVGLSRLVGDERVSSAKLTDGTQIPVDVVIVGVGIEPETRLAKSADLDLDDGIATDAFGRTSDPNIWAAGDCASFPQENRRMRLESVGHAIDQAECVADNILGAERVYSPKPWFWSDQYNAKLQIAGLGAGYDRIVTRQGAAGTISFWYFAGPRLLAIDAINDPRAYMVGKRLIEGGKTVDPHVVSDPETDLKALLKA</sequence>
<dbReference type="Proteomes" id="UP000198796">
    <property type="component" value="Unassembled WGS sequence"/>
</dbReference>
<dbReference type="PANTHER" id="PTHR43557">
    <property type="entry name" value="APOPTOSIS-INDUCING FACTOR 1"/>
    <property type="match status" value="1"/>
</dbReference>
<dbReference type="PRINTS" id="PR00411">
    <property type="entry name" value="PNDRDTASEI"/>
</dbReference>
<dbReference type="InterPro" id="IPR023753">
    <property type="entry name" value="FAD/NAD-binding_dom"/>
</dbReference>
<dbReference type="Gene3D" id="3.50.50.60">
    <property type="entry name" value="FAD/NAD(P)-binding domain"/>
    <property type="match status" value="2"/>
</dbReference>
<dbReference type="GO" id="GO:0005737">
    <property type="term" value="C:cytoplasm"/>
    <property type="evidence" value="ECO:0007669"/>
    <property type="project" value="TreeGrafter"/>
</dbReference>
<dbReference type="Pfam" id="PF14759">
    <property type="entry name" value="Reductase_C"/>
    <property type="match status" value="1"/>
</dbReference>
<dbReference type="STRING" id="871651.SAMN05421688_2668"/>
<dbReference type="RefSeq" id="WP_092065693.1">
    <property type="nucleotide sequence ID" value="NZ_FOJU01000004.1"/>
</dbReference>
<gene>
    <name evidence="7" type="ORF">SAMN05421688_2668</name>
</gene>
<dbReference type="GO" id="GO:0016651">
    <property type="term" value="F:oxidoreductase activity, acting on NAD(P)H"/>
    <property type="evidence" value="ECO:0007669"/>
    <property type="project" value="TreeGrafter"/>
</dbReference>
<accession>A0A1I0XYZ1</accession>
<comment type="cofactor">
    <cofactor evidence="1">
        <name>FAD</name>
        <dbReference type="ChEBI" id="CHEBI:57692"/>
    </cofactor>
</comment>
<keyword evidence="2" id="KW-0285">Flavoprotein</keyword>
<dbReference type="Gene3D" id="3.30.390.30">
    <property type="match status" value="1"/>
</dbReference>
<dbReference type="Pfam" id="PF07992">
    <property type="entry name" value="Pyr_redox_2"/>
    <property type="match status" value="1"/>
</dbReference>
<evidence type="ECO:0000313" key="8">
    <source>
        <dbReference type="Proteomes" id="UP000198796"/>
    </source>
</evidence>
<evidence type="ECO:0000256" key="3">
    <source>
        <dbReference type="ARBA" id="ARBA00022827"/>
    </source>
</evidence>
<feature type="domain" description="Reductase C-terminal" evidence="6">
    <location>
        <begin position="317"/>
        <end position="400"/>
    </location>
</feature>
<dbReference type="AlphaFoldDB" id="A0A1I0XYZ1"/>
<dbReference type="InterPro" id="IPR036188">
    <property type="entry name" value="FAD/NAD-bd_sf"/>
</dbReference>
<evidence type="ECO:0000256" key="2">
    <source>
        <dbReference type="ARBA" id="ARBA00022630"/>
    </source>
</evidence>
<dbReference type="EMBL" id="FOJU01000004">
    <property type="protein sequence ID" value="SFB06271.1"/>
    <property type="molecule type" value="Genomic_DNA"/>
</dbReference>
<feature type="domain" description="FAD/NAD(P)-binding" evidence="5">
    <location>
        <begin position="4"/>
        <end position="298"/>
    </location>
</feature>
<evidence type="ECO:0000259" key="5">
    <source>
        <dbReference type="Pfam" id="PF07992"/>
    </source>
</evidence>
<evidence type="ECO:0000256" key="4">
    <source>
        <dbReference type="ARBA" id="ARBA00023002"/>
    </source>
</evidence>
<dbReference type="PRINTS" id="PR00368">
    <property type="entry name" value="FADPNR"/>
</dbReference>
<keyword evidence="4" id="KW-0560">Oxidoreductase</keyword>
<dbReference type="SUPFAM" id="SSF55424">
    <property type="entry name" value="FAD/NAD-linked reductases, dimerisation (C-terminal) domain"/>
    <property type="match status" value="1"/>
</dbReference>
<dbReference type="OrthoDB" id="7809559at2"/>
<dbReference type="GO" id="GO:0051213">
    <property type="term" value="F:dioxygenase activity"/>
    <property type="evidence" value="ECO:0007669"/>
    <property type="project" value="UniProtKB-KW"/>
</dbReference>
<evidence type="ECO:0000259" key="6">
    <source>
        <dbReference type="Pfam" id="PF14759"/>
    </source>
</evidence>
<evidence type="ECO:0000313" key="7">
    <source>
        <dbReference type="EMBL" id="SFB06271.1"/>
    </source>
</evidence>
<evidence type="ECO:0000256" key="1">
    <source>
        <dbReference type="ARBA" id="ARBA00001974"/>
    </source>
</evidence>
<dbReference type="InterPro" id="IPR028202">
    <property type="entry name" value="Reductase_C"/>
</dbReference>
<dbReference type="InterPro" id="IPR050446">
    <property type="entry name" value="FAD-oxidoreductase/Apoptosis"/>
</dbReference>
<dbReference type="InterPro" id="IPR016156">
    <property type="entry name" value="FAD/NAD-linked_Rdtase_dimer_sf"/>
</dbReference>
<protein>
    <submittedName>
        <fullName evidence="7">3-phenylpropionate/trans-cinnamate dioxygenase ferredoxin reductase subunit</fullName>
    </submittedName>
</protein>
<reference evidence="7 8" key="1">
    <citation type="submission" date="2016-10" db="EMBL/GenBank/DDBJ databases">
        <authorList>
            <person name="de Groot N.N."/>
        </authorList>
    </citation>
    <scope>NUCLEOTIDE SEQUENCE [LARGE SCALE GENOMIC DNA]</scope>
    <source>
        <strain evidence="7 8">DSM 29316</strain>
    </source>
</reference>
<proteinExistence type="predicted"/>
<keyword evidence="3" id="KW-0274">FAD</keyword>
<keyword evidence="8" id="KW-1185">Reference proteome</keyword>
<dbReference type="PANTHER" id="PTHR43557:SF2">
    <property type="entry name" value="RIESKE DOMAIN-CONTAINING PROTEIN-RELATED"/>
    <property type="match status" value="1"/>
</dbReference>
<name>A0A1I0XYZ1_9RHOB</name>
<organism evidence="7 8">
    <name type="scientific">Poseidonocella pacifica</name>
    <dbReference type="NCBI Taxonomy" id="871651"/>
    <lineage>
        <taxon>Bacteria</taxon>
        <taxon>Pseudomonadati</taxon>
        <taxon>Pseudomonadota</taxon>
        <taxon>Alphaproteobacteria</taxon>
        <taxon>Rhodobacterales</taxon>
        <taxon>Roseobacteraceae</taxon>
        <taxon>Poseidonocella</taxon>
    </lineage>
</organism>
<keyword evidence="7" id="KW-0223">Dioxygenase</keyword>
<dbReference type="SUPFAM" id="SSF51905">
    <property type="entry name" value="FAD/NAD(P)-binding domain"/>
    <property type="match status" value="2"/>
</dbReference>